<gene>
    <name evidence="3" type="ORF">FJY68_12925</name>
</gene>
<feature type="region of interest" description="Disordered" evidence="1">
    <location>
        <begin position="41"/>
        <end position="87"/>
    </location>
</feature>
<sequence length="551" mass="60252">MQKAVFLSLLLTAAVMAASSAETGPTERLIPAWQHLWDGQTPVDQGQSTGNNNVINCNEPDRTRTDAGGTGTPNEFDDPNWQEPARDWGSDVLVGERVQEISGRISADNDNLSGDIYVCMLHRDAGVYDTAHMWRSTDGGVNWASYPHVIGGTTQGNIVDAQILCGHGPGDTTWLYFVEATDSVGLRIRRSTPDGATFHWTTIDTNNSIVRVAMDRNIENPEHLFVVWTEADGDIRAMSSTNAGATWGNANYVTSNRRGGSFAAGGAGYGYITYMDDTDSSYYRVGRFTNNLVSPAWSFKTLDSAADQRFREVAVAADRTSPGTSQVAITLVTYRYTGNNNIGPRYAYTTDGGVSWAASFWPVTAQTRSTWLARFPRIRRSYDDELFRAIVSMPETTTSWDTIVYAFTRASDPTSWASRGEYNDHRNTGEVSHDIGSSSLTLGGFIAYRQYASGKVWFDGYDFAGVSAGSTPLQPDRMTAVFGGGVNLSLSARSRVHAAVYDQGGRLVRRLFNGTMEPGRHRLAPGTANGVCFLRLTVNGQTETTKLVQLQ</sequence>
<reference evidence="3" key="1">
    <citation type="submission" date="2019-03" db="EMBL/GenBank/DDBJ databases">
        <title>Lake Tanganyika Metagenome-Assembled Genomes (MAGs).</title>
        <authorList>
            <person name="Tran P."/>
        </authorList>
    </citation>
    <scope>NUCLEOTIDE SEQUENCE</scope>
    <source>
        <strain evidence="3">K_DeepCast_150m_m2_040</strain>
    </source>
</reference>
<dbReference type="SUPFAM" id="SSF50939">
    <property type="entry name" value="Sialidases"/>
    <property type="match status" value="1"/>
</dbReference>
<feature type="chain" id="PRO_5036769055" description="Exo-alpha-sialidase" evidence="2">
    <location>
        <begin position="18"/>
        <end position="551"/>
    </location>
</feature>
<feature type="compositionally biased region" description="Polar residues" evidence="1">
    <location>
        <begin position="42"/>
        <end position="56"/>
    </location>
</feature>
<keyword evidence="2" id="KW-0732">Signal</keyword>
<dbReference type="Gene3D" id="2.130.10.10">
    <property type="entry name" value="YVTN repeat-like/Quinoprotein amine dehydrogenase"/>
    <property type="match status" value="1"/>
</dbReference>
<protein>
    <recommendedName>
        <fullName evidence="5">Exo-alpha-sialidase</fullName>
    </recommendedName>
</protein>
<organism evidence="3 4">
    <name type="scientific">candidate division WOR-3 bacterium</name>
    <dbReference type="NCBI Taxonomy" id="2052148"/>
    <lineage>
        <taxon>Bacteria</taxon>
        <taxon>Bacteria division WOR-3</taxon>
    </lineage>
</organism>
<comment type="caution">
    <text evidence="3">The sequence shown here is derived from an EMBL/GenBank/DDBJ whole genome shotgun (WGS) entry which is preliminary data.</text>
</comment>
<dbReference type="AlphaFoldDB" id="A0A938BUJ4"/>
<evidence type="ECO:0000313" key="4">
    <source>
        <dbReference type="Proteomes" id="UP000779900"/>
    </source>
</evidence>
<dbReference type="Proteomes" id="UP000779900">
    <property type="component" value="Unassembled WGS sequence"/>
</dbReference>
<proteinExistence type="predicted"/>
<evidence type="ECO:0000256" key="1">
    <source>
        <dbReference type="SAM" id="MobiDB-lite"/>
    </source>
</evidence>
<evidence type="ECO:0008006" key="5">
    <source>
        <dbReference type="Google" id="ProtNLM"/>
    </source>
</evidence>
<accession>A0A938BUJ4</accession>
<name>A0A938BUJ4_UNCW3</name>
<dbReference type="EMBL" id="VGIR01000124">
    <property type="protein sequence ID" value="MBM3332727.1"/>
    <property type="molecule type" value="Genomic_DNA"/>
</dbReference>
<feature type="signal peptide" evidence="2">
    <location>
        <begin position="1"/>
        <end position="17"/>
    </location>
</feature>
<dbReference type="InterPro" id="IPR015943">
    <property type="entry name" value="WD40/YVTN_repeat-like_dom_sf"/>
</dbReference>
<dbReference type="InterPro" id="IPR036278">
    <property type="entry name" value="Sialidase_sf"/>
</dbReference>
<evidence type="ECO:0000256" key="2">
    <source>
        <dbReference type="SAM" id="SignalP"/>
    </source>
</evidence>
<evidence type="ECO:0000313" key="3">
    <source>
        <dbReference type="EMBL" id="MBM3332727.1"/>
    </source>
</evidence>